<evidence type="ECO:0000313" key="2">
    <source>
        <dbReference type="EMBL" id="BCD98504.1"/>
    </source>
</evidence>
<dbReference type="PANTHER" id="PTHR33495">
    <property type="entry name" value="ANTI-SIGMA FACTOR ANTAGONIST TM_1081-RELATED-RELATED"/>
    <property type="match status" value="1"/>
</dbReference>
<dbReference type="InterPro" id="IPR002645">
    <property type="entry name" value="STAS_dom"/>
</dbReference>
<evidence type="ECO:0000259" key="1">
    <source>
        <dbReference type="PROSITE" id="PS50801"/>
    </source>
</evidence>
<dbReference type="CDD" id="cd07043">
    <property type="entry name" value="STAS_anti-anti-sigma_factors"/>
    <property type="match status" value="1"/>
</dbReference>
<evidence type="ECO:0000313" key="3">
    <source>
        <dbReference type="Proteomes" id="UP001320119"/>
    </source>
</evidence>
<dbReference type="InterPro" id="IPR036513">
    <property type="entry name" value="STAS_dom_sf"/>
</dbReference>
<keyword evidence="3" id="KW-1185">Reference proteome</keyword>
<dbReference type="PANTHER" id="PTHR33495:SF15">
    <property type="entry name" value="STAS DOMAIN-CONTAINING PROTEIN"/>
    <property type="match status" value="1"/>
</dbReference>
<dbReference type="KEGG" id="marq:MARGE09_P2705"/>
<feature type="domain" description="STAS" evidence="1">
    <location>
        <begin position="1"/>
        <end position="99"/>
    </location>
</feature>
<proteinExistence type="predicted"/>
<sequence>MIVEERENGKFILVLDDVFDFKRVEEFRACYEGISLEKSKEVSIDFTHTRYMDSSALGMLLNVKNYFKSSSATIKIVSVNEQIRKILTISRFDQRFVIE</sequence>
<dbReference type="EMBL" id="AP023086">
    <property type="protein sequence ID" value="BCD98504.1"/>
    <property type="molecule type" value="Genomic_DNA"/>
</dbReference>
<name>A0AAN1WJ40_9GAMM</name>
<dbReference type="GO" id="GO:0043856">
    <property type="term" value="F:anti-sigma factor antagonist activity"/>
    <property type="evidence" value="ECO:0007669"/>
    <property type="project" value="TreeGrafter"/>
</dbReference>
<dbReference type="Proteomes" id="UP001320119">
    <property type="component" value="Chromosome"/>
</dbReference>
<dbReference type="Pfam" id="PF01740">
    <property type="entry name" value="STAS"/>
    <property type="match status" value="1"/>
</dbReference>
<dbReference type="RefSeq" id="WP_236982885.1">
    <property type="nucleotide sequence ID" value="NZ_AP023086.1"/>
</dbReference>
<dbReference type="Gene3D" id="3.30.750.24">
    <property type="entry name" value="STAS domain"/>
    <property type="match status" value="1"/>
</dbReference>
<gene>
    <name evidence="2" type="ORF">MARGE09_P2705</name>
</gene>
<dbReference type="SUPFAM" id="SSF52091">
    <property type="entry name" value="SpoIIaa-like"/>
    <property type="match status" value="1"/>
</dbReference>
<dbReference type="AlphaFoldDB" id="A0AAN1WJ40"/>
<reference evidence="2 3" key="1">
    <citation type="journal article" date="2022" name="IScience">
        <title>An ultrasensitive nanofiber-based assay for enzymatic hydrolysis and deep-sea microbial degradation of cellulose.</title>
        <authorList>
            <person name="Tsudome M."/>
            <person name="Tachioka M."/>
            <person name="Miyazaki M."/>
            <person name="Uchimura K."/>
            <person name="Tsuda M."/>
            <person name="Takaki Y."/>
            <person name="Deguchi S."/>
        </authorList>
    </citation>
    <scope>NUCLEOTIDE SEQUENCE [LARGE SCALE GENOMIC DNA]</scope>
    <source>
        <strain evidence="2 3">GE09</strain>
    </source>
</reference>
<protein>
    <submittedName>
        <fullName evidence="2">HptB-dependent secretion and biofilm anti anti-sigma factor</fullName>
    </submittedName>
</protein>
<dbReference type="PROSITE" id="PS50801">
    <property type="entry name" value="STAS"/>
    <property type="match status" value="1"/>
</dbReference>
<accession>A0AAN1WJ40</accession>
<organism evidence="2 3">
    <name type="scientific">Marinagarivorans cellulosilyticus</name>
    <dbReference type="NCBI Taxonomy" id="2721545"/>
    <lineage>
        <taxon>Bacteria</taxon>
        <taxon>Pseudomonadati</taxon>
        <taxon>Pseudomonadota</taxon>
        <taxon>Gammaproteobacteria</taxon>
        <taxon>Cellvibrionales</taxon>
        <taxon>Cellvibrionaceae</taxon>
        <taxon>Marinagarivorans</taxon>
    </lineage>
</organism>